<evidence type="ECO:0000256" key="1">
    <source>
        <dbReference type="HAMAP-Rule" id="MF_00934"/>
    </source>
</evidence>
<evidence type="ECO:0000313" key="2">
    <source>
        <dbReference type="EMBL" id="PWF25343.1"/>
    </source>
</evidence>
<dbReference type="RefSeq" id="WP_109060745.1">
    <property type="nucleotide sequence ID" value="NZ_QETA01000001.1"/>
</dbReference>
<comment type="catalytic activity">
    <reaction evidence="1">
        <text>adenosine(2030) in 23S rRNA + S-adenosyl-L-methionine = N(6)-methyladenosine(2030) in 23S rRNA + S-adenosyl-L-homocysteine + H(+)</text>
        <dbReference type="Rhea" id="RHEA:43736"/>
        <dbReference type="Rhea" id="RHEA-COMP:10668"/>
        <dbReference type="Rhea" id="RHEA-COMP:10669"/>
        <dbReference type="ChEBI" id="CHEBI:15378"/>
        <dbReference type="ChEBI" id="CHEBI:57856"/>
        <dbReference type="ChEBI" id="CHEBI:59789"/>
        <dbReference type="ChEBI" id="CHEBI:74411"/>
        <dbReference type="ChEBI" id="CHEBI:74449"/>
        <dbReference type="EC" id="2.1.1.266"/>
    </reaction>
</comment>
<feature type="active site" description="Proton acceptor" evidence="1">
    <location>
        <position position="172"/>
    </location>
</feature>
<evidence type="ECO:0000313" key="3">
    <source>
        <dbReference type="Proteomes" id="UP000245212"/>
    </source>
</evidence>
<reference evidence="3" key="1">
    <citation type="submission" date="2018-05" db="EMBL/GenBank/DDBJ databases">
        <authorList>
            <person name="Li Y."/>
        </authorList>
    </citation>
    <scope>NUCLEOTIDE SEQUENCE [LARGE SCALE GENOMIC DNA]</scope>
    <source>
        <strain evidence="3">3d-2-2</strain>
    </source>
</reference>
<feature type="binding site" evidence="1">
    <location>
        <position position="172"/>
    </location>
    <ligand>
        <name>S-adenosyl-L-methionine</name>
        <dbReference type="ChEBI" id="CHEBI:59789"/>
    </ligand>
</feature>
<dbReference type="AlphaFoldDB" id="A0A2V1K530"/>
<keyword evidence="1 2" id="KW-0808">Transferase</keyword>
<dbReference type="GO" id="GO:0070475">
    <property type="term" value="P:rRNA base methylation"/>
    <property type="evidence" value="ECO:0007669"/>
    <property type="project" value="UniProtKB-UniRule"/>
</dbReference>
<keyword evidence="1" id="KW-0694">RNA-binding</keyword>
<dbReference type="SUPFAM" id="SSF53335">
    <property type="entry name" value="S-adenosyl-L-methionine-dependent methyltransferases"/>
    <property type="match status" value="1"/>
</dbReference>
<comment type="similarity">
    <text evidence="1">Belongs to the RlmJ family.</text>
</comment>
<dbReference type="GO" id="GO:0003723">
    <property type="term" value="F:RNA binding"/>
    <property type="evidence" value="ECO:0007669"/>
    <property type="project" value="UniProtKB-UniRule"/>
</dbReference>
<keyword evidence="1 2" id="KW-0489">Methyltransferase</keyword>
<dbReference type="Gene3D" id="3.40.50.150">
    <property type="entry name" value="Vaccinia Virus protein VP39"/>
    <property type="match status" value="1"/>
</dbReference>
<dbReference type="Proteomes" id="UP000245212">
    <property type="component" value="Unassembled WGS sequence"/>
</dbReference>
<dbReference type="PANTHER" id="PTHR37426">
    <property type="entry name" value="RIBOSOMAL RNA LARGE SUBUNIT METHYLTRANSFERASE J"/>
    <property type="match status" value="1"/>
</dbReference>
<dbReference type="GO" id="GO:0005829">
    <property type="term" value="C:cytosol"/>
    <property type="evidence" value="ECO:0007669"/>
    <property type="project" value="TreeGrafter"/>
</dbReference>
<comment type="subunit">
    <text evidence="1">Monomer.</text>
</comment>
<dbReference type="Pfam" id="PF04378">
    <property type="entry name" value="RsmJ"/>
    <property type="match status" value="1"/>
</dbReference>
<accession>A0A2V1K530</accession>
<keyword evidence="1" id="KW-0949">S-adenosyl-L-methionine</keyword>
<feature type="binding site" evidence="1">
    <location>
        <position position="121"/>
    </location>
    <ligand>
        <name>S-adenosyl-L-methionine</name>
        <dbReference type="ChEBI" id="CHEBI:59789"/>
    </ligand>
</feature>
<feature type="site" description="Interaction with substrate rRNA" evidence="1">
    <location>
        <position position="4"/>
    </location>
</feature>
<dbReference type="HAMAP" id="MF_00934">
    <property type="entry name" value="23SrRNA_methyltr_J"/>
    <property type="match status" value="1"/>
</dbReference>
<feature type="binding site" evidence="1">
    <location>
        <position position="103"/>
    </location>
    <ligand>
        <name>S-adenosyl-L-methionine</name>
        <dbReference type="ChEBI" id="CHEBI:59789"/>
    </ligand>
</feature>
<dbReference type="EC" id="2.1.1.266" evidence="1"/>
<name>A0A2V1K530_9BURK</name>
<dbReference type="EMBL" id="QETA01000001">
    <property type="protein sequence ID" value="PWF25343.1"/>
    <property type="molecule type" value="Genomic_DNA"/>
</dbReference>
<dbReference type="InterPro" id="IPR029063">
    <property type="entry name" value="SAM-dependent_MTases_sf"/>
</dbReference>
<organism evidence="2 3">
    <name type="scientific">Corticimicrobacter populi</name>
    <dbReference type="NCBI Taxonomy" id="2175229"/>
    <lineage>
        <taxon>Bacteria</taxon>
        <taxon>Pseudomonadati</taxon>
        <taxon>Pseudomonadota</taxon>
        <taxon>Betaproteobacteria</taxon>
        <taxon>Burkholderiales</taxon>
        <taxon>Alcaligenaceae</taxon>
        <taxon>Corticimicrobacter</taxon>
    </lineage>
</organism>
<dbReference type="InterPro" id="IPR007473">
    <property type="entry name" value="RlmJ"/>
</dbReference>
<dbReference type="GO" id="GO:0036307">
    <property type="term" value="F:23S rRNA (adenine(2030)-N(6))-methyltransferase activity"/>
    <property type="evidence" value="ECO:0007669"/>
    <property type="project" value="UniProtKB-UniRule"/>
</dbReference>
<keyword evidence="3" id="KW-1185">Reference proteome</keyword>
<comment type="function">
    <text evidence="1">Specifically methylates the adenine in position 2030 of 23S rRNA.</text>
</comment>
<feature type="binding site" evidence="1">
    <location>
        <position position="19"/>
    </location>
    <ligand>
        <name>S-adenosyl-L-methionine</name>
        <dbReference type="ChEBI" id="CHEBI:59789"/>
    </ligand>
</feature>
<gene>
    <name evidence="1" type="primary">rlmJ</name>
    <name evidence="2" type="ORF">DD235_04150</name>
</gene>
<comment type="caution">
    <text evidence="2">The sequence shown here is derived from an EMBL/GenBank/DDBJ whole genome shotgun (WGS) entry which is preliminary data.</text>
</comment>
<dbReference type="PANTHER" id="PTHR37426:SF1">
    <property type="entry name" value="RIBOSOMAL RNA LARGE SUBUNIT METHYLTRANSFERASE J"/>
    <property type="match status" value="1"/>
</dbReference>
<proteinExistence type="inferred from homology"/>
<keyword evidence="1" id="KW-0698">rRNA processing</keyword>
<feature type="binding site" evidence="1">
    <location>
        <position position="42"/>
    </location>
    <ligand>
        <name>S-adenosyl-L-methionine</name>
        <dbReference type="ChEBI" id="CHEBI:59789"/>
    </ligand>
</feature>
<protein>
    <recommendedName>
        <fullName evidence="1">Ribosomal RNA large subunit methyltransferase J</fullName>
        <ecNumber evidence="1">2.1.1.266</ecNumber>
    </recommendedName>
    <alternativeName>
        <fullName evidence="1">23S rRNA (adenine(2030)-N6)-methyltransferase</fullName>
    </alternativeName>
    <alternativeName>
        <fullName evidence="1">23S rRNA m6A2030 methyltransferase</fullName>
    </alternativeName>
</protein>
<sequence length="286" mass="32052">MFSYRHAFHAGNHADVLKHAILVQVLDYLNRKDAAYWVIDTHAGAGMYALDGDWAGQTAEYEGGVGRLWSLSTDAQQPQLISRYLDAIRLYNQDGQLRYYPGSPWLTLDALRPHDRLRLFELHPTEQQVLSANLREAGRAAQRQVSLQVANGFDGLKALLPVPTRRSLVLIDPSYENKQDYASTLHAVQEGLQRAANGVFAVWYPLVSRREAHDLPRKLMRLPVKSWLNATLSVQAPSPDGRGLYGSGMFLINPPWTLAEELKTALPWLARTLAQDGRAGWTLESA</sequence>
<feature type="binding site" evidence="1">
    <location>
        <begin position="151"/>
        <end position="152"/>
    </location>
    <ligand>
        <name>S-adenosyl-L-methionine</name>
        <dbReference type="ChEBI" id="CHEBI:59789"/>
    </ligand>
</feature>